<dbReference type="SUPFAM" id="SSF55729">
    <property type="entry name" value="Acyl-CoA N-acyltransferases (Nat)"/>
    <property type="match status" value="1"/>
</dbReference>
<evidence type="ECO:0000256" key="3">
    <source>
        <dbReference type="ARBA" id="ARBA00008339"/>
    </source>
</evidence>
<dbReference type="Pfam" id="PF00994">
    <property type="entry name" value="MoCF_biosynth"/>
    <property type="match status" value="2"/>
</dbReference>
<dbReference type="GO" id="GO:0005829">
    <property type="term" value="C:cytosol"/>
    <property type="evidence" value="ECO:0007669"/>
    <property type="project" value="TreeGrafter"/>
</dbReference>
<dbReference type="Pfam" id="PF00583">
    <property type="entry name" value="Acetyltransf_1"/>
    <property type="match status" value="1"/>
</dbReference>
<dbReference type="InterPro" id="IPR036688">
    <property type="entry name" value="MoeA_C_domain_IV_sf"/>
</dbReference>
<dbReference type="SUPFAM" id="SSF63882">
    <property type="entry name" value="MoeA N-terminal region -like"/>
    <property type="match status" value="1"/>
</dbReference>
<dbReference type="Pfam" id="PF03454">
    <property type="entry name" value="MoeA_C"/>
    <property type="match status" value="1"/>
</dbReference>
<dbReference type="Gene3D" id="2.170.190.11">
    <property type="entry name" value="Molybdopterin biosynthesis moea protein, domain 3"/>
    <property type="match status" value="1"/>
</dbReference>
<evidence type="ECO:0000256" key="2">
    <source>
        <dbReference type="ARBA" id="ARBA00007589"/>
    </source>
</evidence>
<organism evidence="6 7">
    <name type="scientific">Diversispora eburnea</name>
    <dbReference type="NCBI Taxonomy" id="1213867"/>
    <lineage>
        <taxon>Eukaryota</taxon>
        <taxon>Fungi</taxon>
        <taxon>Fungi incertae sedis</taxon>
        <taxon>Mucoromycota</taxon>
        <taxon>Glomeromycotina</taxon>
        <taxon>Glomeromycetes</taxon>
        <taxon>Diversisporales</taxon>
        <taxon>Diversisporaceae</taxon>
        <taxon>Diversispora</taxon>
    </lineage>
</organism>
<dbReference type="InterPro" id="IPR005110">
    <property type="entry name" value="MoeA_linker/N"/>
</dbReference>
<comment type="similarity">
    <text evidence="3">In the C-terminal section; belongs to the MoeA family.</text>
</comment>
<dbReference type="FunFam" id="3.40.980.10:FF:000011">
    <property type="entry name" value="Molybdopterin molybdenumtransferase"/>
    <property type="match status" value="1"/>
</dbReference>
<evidence type="ECO:0000259" key="5">
    <source>
        <dbReference type="PROSITE" id="PS51186"/>
    </source>
</evidence>
<dbReference type="CDD" id="cd00887">
    <property type="entry name" value="MoeA"/>
    <property type="match status" value="1"/>
</dbReference>
<evidence type="ECO:0000256" key="4">
    <source>
        <dbReference type="ARBA" id="ARBA00023150"/>
    </source>
</evidence>
<protein>
    <submittedName>
        <fullName evidence="6">7538_t:CDS:1</fullName>
    </submittedName>
</protein>
<dbReference type="InterPro" id="IPR016181">
    <property type="entry name" value="Acyl_CoA_acyltransferase"/>
</dbReference>
<dbReference type="SUPFAM" id="SSF53218">
    <property type="entry name" value="Molybdenum cofactor biosynthesis proteins"/>
    <property type="match status" value="2"/>
</dbReference>
<name>A0A9N8VCD4_9GLOM</name>
<dbReference type="PANTHER" id="PTHR10192:SF5">
    <property type="entry name" value="GEPHYRIN"/>
    <property type="match status" value="1"/>
</dbReference>
<dbReference type="GO" id="GO:0016747">
    <property type="term" value="F:acyltransferase activity, transferring groups other than amino-acyl groups"/>
    <property type="evidence" value="ECO:0007669"/>
    <property type="project" value="InterPro"/>
</dbReference>
<dbReference type="PROSITE" id="PS51186">
    <property type="entry name" value="GNAT"/>
    <property type="match status" value="1"/>
</dbReference>
<comment type="caution">
    <text evidence="6">The sequence shown here is derived from an EMBL/GenBank/DDBJ whole genome shotgun (WGS) entry which is preliminary data.</text>
</comment>
<feature type="domain" description="N-acetyltransferase" evidence="5">
    <location>
        <begin position="37"/>
        <end position="194"/>
    </location>
</feature>
<dbReference type="PANTHER" id="PTHR10192">
    <property type="entry name" value="MOLYBDOPTERIN BIOSYNTHESIS PROTEIN"/>
    <property type="match status" value="1"/>
</dbReference>
<dbReference type="Pfam" id="PF03453">
    <property type="entry name" value="MoeA_N"/>
    <property type="match status" value="1"/>
</dbReference>
<evidence type="ECO:0000313" key="6">
    <source>
        <dbReference type="EMBL" id="CAG8445370.1"/>
    </source>
</evidence>
<dbReference type="PROSITE" id="PS01078">
    <property type="entry name" value="MOCF_BIOSYNTHESIS_1"/>
    <property type="match status" value="1"/>
</dbReference>
<keyword evidence="7" id="KW-1185">Reference proteome</keyword>
<accession>A0A9N8VCD4</accession>
<evidence type="ECO:0000256" key="1">
    <source>
        <dbReference type="ARBA" id="ARBA00005046"/>
    </source>
</evidence>
<dbReference type="NCBIfam" id="TIGR00177">
    <property type="entry name" value="molyb_syn"/>
    <property type="match status" value="2"/>
</dbReference>
<dbReference type="PROSITE" id="PS01079">
    <property type="entry name" value="MOCF_BIOSYNTHESIS_2"/>
    <property type="match status" value="1"/>
</dbReference>
<gene>
    <name evidence="6" type="ORF">DEBURN_LOCUS1754</name>
</gene>
<dbReference type="FunFam" id="2.170.190.11:FF:000001">
    <property type="entry name" value="Molybdopterin molybdenumtransferase"/>
    <property type="match status" value="1"/>
</dbReference>
<dbReference type="InterPro" id="IPR008284">
    <property type="entry name" value="MoCF_biosynth_CS"/>
</dbReference>
<dbReference type="SUPFAM" id="SSF63867">
    <property type="entry name" value="MoeA C-terminal domain-like"/>
    <property type="match status" value="1"/>
</dbReference>
<comment type="similarity">
    <text evidence="2">In the N-terminal section; belongs to the MoaB/Mog family.</text>
</comment>
<dbReference type="OrthoDB" id="4349954at2759"/>
<dbReference type="InterPro" id="IPR005111">
    <property type="entry name" value="MoeA_C_domain_IV"/>
</dbReference>
<evidence type="ECO:0000313" key="7">
    <source>
        <dbReference type="Proteomes" id="UP000789706"/>
    </source>
</evidence>
<reference evidence="6" key="1">
    <citation type="submission" date="2021-06" db="EMBL/GenBank/DDBJ databases">
        <authorList>
            <person name="Kallberg Y."/>
            <person name="Tangrot J."/>
            <person name="Rosling A."/>
        </authorList>
    </citation>
    <scope>NUCLEOTIDE SEQUENCE</scope>
    <source>
        <strain evidence="6">AZ414A</strain>
    </source>
</reference>
<dbReference type="AlphaFoldDB" id="A0A9N8VCD4"/>
<dbReference type="EMBL" id="CAJVPK010000085">
    <property type="protein sequence ID" value="CAG8445370.1"/>
    <property type="molecule type" value="Genomic_DNA"/>
</dbReference>
<dbReference type="InterPro" id="IPR000182">
    <property type="entry name" value="GNAT_dom"/>
</dbReference>
<keyword evidence="4" id="KW-0501">Molybdenum cofactor biosynthesis</keyword>
<dbReference type="Gene3D" id="3.90.105.10">
    <property type="entry name" value="Molybdopterin biosynthesis moea protein, domain 2"/>
    <property type="match status" value="1"/>
</dbReference>
<dbReference type="CDD" id="cd04301">
    <property type="entry name" value="NAT_SF"/>
    <property type="match status" value="1"/>
</dbReference>
<proteinExistence type="inferred from homology"/>
<dbReference type="SMART" id="SM00852">
    <property type="entry name" value="MoCF_biosynth"/>
    <property type="match status" value="2"/>
</dbReference>
<dbReference type="Proteomes" id="UP000789706">
    <property type="component" value="Unassembled WGS sequence"/>
</dbReference>
<dbReference type="InterPro" id="IPR036135">
    <property type="entry name" value="MoeA_linker/N_sf"/>
</dbReference>
<dbReference type="InterPro" id="IPR036425">
    <property type="entry name" value="MoaB/Mog-like_dom_sf"/>
</dbReference>
<dbReference type="Gene3D" id="3.40.630.30">
    <property type="match status" value="1"/>
</dbReference>
<dbReference type="Gene3D" id="3.40.980.10">
    <property type="entry name" value="MoaB/Mog-like domain"/>
    <property type="match status" value="2"/>
</dbReference>
<dbReference type="GO" id="GO:0006777">
    <property type="term" value="P:Mo-molybdopterin cofactor biosynthetic process"/>
    <property type="evidence" value="ECO:0007669"/>
    <property type="project" value="UniProtKB-KW"/>
</dbReference>
<dbReference type="Gene3D" id="2.40.340.10">
    <property type="entry name" value="MoeA, C-terminal, domain IV"/>
    <property type="match status" value="1"/>
</dbReference>
<dbReference type="InterPro" id="IPR001453">
    <property type="entry name" value="MoaB/Mog_dom"/>
</dbReference>
<dbReference type="GO" id="GO:0061599">
    <property type="term" value="F:molybdopterin molybdotransferase activity"/>
    <property type="evidence" value="ECO:0007669"/>
    <property type="project" value="TreeGrafter"/>
</dbReference>
<dbReference type="InterPro" id="IPR038987">
    <property type="entry name" value="MoeA-like"/>
</dbReference>
<sequence length="805" mass="87271">MGVPTKETTIETKAVEDIGNTNSTITKKKRLTTTHRISLGDVTPNNLGQLKRLNSVLFPVNYSEKFYKDVLEVGEFAKLAYFNDACVGAVCCRKEPIQGTIPEQTKLYIMTLGVLAPYRNLGLGTTLLTHILHHATCGTPSVPKFIEIFLHVQTSNEEALAFYQKYGFEIIGTVEGYYKKITPPDADTSTKNPEKDLSGPGLKNVFLEANSRTKIPFKVVKTKIVPDEFNDIQDTVKQWCDIEKFDLIITTGGTGFGVRDITPEAIQPILHKFCSGITQAMLTASLQKTPFASLSRPISGIRGNTIILTVPGSPKGSRESVEAVISILPHAIDLVRGGKGEDVHARLRQETNVQGSGHECIHDKHECVHDKHEHRFDKIGTTRSFLSDPLSDPVTKRQRKSPYPMISVEEALSIVANHVNVLPTTTVPVDQNLIGMVLAEDVVAKEPVPGYPASIVDGYAVIASDGPGVYPVVGVSIADSNSKQLEGVIRPGQIARITTGGAIPNGATSVVMIENTTLIHASGDGLQEEEVEIHVQANEGENIRKIGSDTSVGTIVARKGELISAVGGEIGILASVGVKEVKIYKRPILGILSTGNEVINHNDSSELKYGQIRDSNRPALLATAKATGFEAKDFGIVKDNAKELENSLRSALSQVDVLVTTGGVSMGEFDLLKPTLEQSLGAKIHFGRLKMKPGKPTTFATFQDNSPNSHEKLIFALPGNPVSAIVTFYLFVLPTLRRPEYHRAIISFDKTKGKFIANSTGRQISSRILSMRSCNALLKLPGKTDHLSELSQGTTVDALLIGQLI</sequence>
<comment type="pathway">
    <text evidence="1">Cofactor biosynthesis; molybdopterin biosynthesis.</text>
</comment>
<dbReference type="CDD" id="cd00886">
    <property type="entry name" value="MogA_MoaB"/>
    <property type="match status" value="1"/>
</dbReference>
<dbReference type="FunFam" id="3.40.630.30:FF:000006">
    <property type="entry name" value="Putative n-alpha-acetyltransferase 50"/>
    <property type="match status" value="1"/>
</dbReference>